<gene>
    <name evidence="2" type="ORF">GGQ83_002726</name>
</gene>
<keyword evidence="1" id="KW-0472">Membrane</keyword>
<name>A0A840ABC4_9PROT</name>
<keyword evidence="3" id="KW-1185">Reference proteome</keyword>
<reference evidence="2 3" key="1">
    <citation type="submission" date="2020-08" db="EMBL/GenBank/DDBJ databases">
        <title>Genomic Encyclopedia of Type Strains, Phase IV (KMG-IV): sequencing the most valuable type-strain genomes for metagenomic binning, comparative biology and taxonomic classification.</title>
        <authorList>
            <person name="Goeker M."/>
        </authorList>
    </citation>
    <scope>NUCLEOTIDE SEQUENCE [LARGE SCALE GENOMIC DNA]</scope>
    <source>
        <strain evidence="2 3">DSM 19979</strain>
    </source>
</reference>
<dbReference type="EMBL" id="JACIDJ010000004">
    <property type="protein sequence ID" value="MBB3899278.1"/>
    <property type="molecule type" value="Genomic_DNA"/>
</dbReference>
<feature type="transmembrane region" description="Helical" evidence="1">
    <location>
        <begin position="34"/>
        <end position="53"/>
    </location>
</feature>
<evidence type="ECO:0000313" key="2">
    <source>
        <dbReference type="EMBL" id="MBB3899278.1"/>
    </source>
</evidence>
<keyword evidence="1" id="KW-0812">Transmembrane</keyword>
<comment type="caution">
    <text evidence="2">The sequence shown here is derived from an EMBL/GenBank/DDBJ whole genome shotgun (WGS) entry which is preliminary data.</text>
</comment>
<evidence type="ECO:0000313" key="3">
    <source>
        <dbReference type="Proteomes" id="UP000553193"/>
    </source>
</evidence>
<evidence type="ECO:0000256" key="1">
    <source>
        <dbReference type="SAM" id="Phobius"/>
    </source>
</evidence>
<dbReference type="AlphaFoldDB" id="A0A840ABC4"/>
<organism evidence="2 3">
    <name type="scientific">Roseococcus suduntuyensis</name>
    <dbReference type="NCBI Taxonomy" id="455361"/>
    <lineage>
        <taxon>Bacteria</taxon>
        <taxon>Pseudomonadati</taxon>
        <taxon>Pseudomonadota</taxon>
        <taxon>Alphaproteobacteria</taxon>
        <taxon>Acetobacterales</taxon>
        <taxon>Roseomonadaceae</taxon>
        <taxon>Roseococcus</taxon>
    </lineage>
</organism>
<dbReference type="RefSeq" id="WP_184384881.1">
    <property type="nucleotide sequence ID" value="NZ_JACIDJ010000004.1"/>
</dbReference>
<sequence length="86" mass="9409">MTQILIILQGLLYTGLVVTMLSRVTSRRWPGTPGILAAAVASLGFHLLLTLLIPAPWHVTWWVFVIPGHILTPALLVFLARRNTGG</sequence>
<keyword evidence="1" id="KW-1133">Transmembrane helix</keyword>
<proteinExistence type="predicted"/>
<dbReference type="Proteomes" id="UP000553193">
    <property type="component" value="Unassembled WGS sequence"/>
</dbReference>
<feature type="transmembrane region" description="Helical" evidence="1">
    <location>
        <begin position="6"/>
        <end position="22"/>
    </location>
</feature>
<protein>
    <submittedName>
        <fullName evidence="2">Uncharacterized protein</fullName>
    </submittedName>
</protein>
<accession>A0A840ABC4</accession>
<feature type="transmembrane region" description="Helical" evidence="1">
    <location>
        <begin position="59"/>
        <end position="80"/>
    </location>
</feature>